<reference evidence="1 2" key="1">
    <citation type="journal article" date="2018" name="Int. J. Syst. Evol. Microbiol.">
        <title>Methylomusa anaerophila gen. nov., sp. nov., an anaerobic methanol-utilizing bacterium isolated from a microbial fuel cell.</title>
        <authorList>
            <person name="Amano N."/>
            <person name="Yamamuro A."/>
            <person name="Miyahara M."/>
            <person name="Kouzuma A."/>
            <person name="Abe T."/>
            <person name="Watanabe K."/>
        </authorList>
    </citation>
    <scope>NUCLEOTIDE SEQUENCE [LARGE SCALE GENOMIC DNA]</scope>
    <source>
        <strain evidence="1 2">MMFC1</strain>
    </source>
</reference>
<dbReference type="EMBL" id="AP018449">
    <property type="protein sequence ID" value="BBB92295.1"/>
    <property type="molecule type" value="Genomic_DNA"/>
</dbReference>
<dbReference type="RefSeq" id="WP_126309205.1">
    <property type="nucleotide sequence ID" value="NZ_AP018449.1"/>
</dbReference>
<evidence type="ECO:0000313" key="1">
    <source>
        <dbReference type="EMBL" id="BBB92295.1"/>
    </source>
</evidence>
<protein>
    <recommendedName>
        <fullName evidence="3">DUF3006 domain-containing protein</fullName>
    </recommendedName>
</protein>
<dbReference type="InterPro" id="IPR021377">
    <property type="entry name" value="DUF3006"/>
</dbReference>
<evidence type="ECO:0008006" key="3">
    <source>
        <dbReference type="Google" id="ProtNLM"/>
    </source>
</evidence>
<sequence length="74" mass="8376">MKLQAVIDRFESNKAVLLLVDKEDSVVIWPRHHLPEASEGDIIDIEIVINEDATRQAKAEADALLKQVLEKNNK</sequence>
<dbReference type="Gene3D" id="6.20.120.50">
    <property type="match status" value="1"/>
</dbReference>
<dbReference type="KEGG" id="mana:MAMMFC1_02980"/>
<dbReference type="Proteomes" id="UP000276437">
    <property type="component" value="Chromosome"/>
</dbReference>
<dbReference type="AlphaFoldDB" id="A0A348AMJ7"/>
<keyword evidence="2" id="KW-1185">Reference proteome</keyword>
<dbReference type="Pfam" id="PF11213">
    <property type="entry name" value="DUF3006"/>
    <property type="match status" value="1"/>
</dbReference>
<dbReference type="OrthoDB" id="164847at2"/>
<gene>
    <name evidence="1" type="ORF">MAMMFC1_02980</name>
</gene>
<proteinExistence type="predicted"/>
<evidence type="ECO:0000313" key="2">
    <source>
        <dbReference type="Proteomes" id="UP000276437"/>
    </source>
</evidence>
<name>A0A348AMJ7_9FIRM</name>
<accession>A0A348AMJ7</accession>
<organism evidence="1 2">
    <name type="scientific">Methylomusa anaerophila</name>
    <dbReference type="NCBI Taxonomy" id="1930071"/>
    <lineage>
        <taxon>Bacteria</taxon>
        <taxon>Bacillati</taxon>
        <taxon>Bacillota</taxon>
        <taxon>Negativicutes</taxon>
        <taxon>Selenomonadales</taxon>
        <taxon>Sporomusaceae</taxon>
        <taxon>Methylomusa</taxon>
    </lineage>
</organism>